<protein>
    <submittedName>
        <fullName evidence="2">Uncharacterized protein</fullName>
    </submittedName>
</protein>
<reference evidence="3" key="1">
    <citation type="journal article" date="2019" name="Int. J. Syst. Evol. Microbiol.">
        <title>The Global Catalogue of Microorganisms (GCM) 10K type strain sequencing project: providing services to taxonomists for standard genome sequencing and annotation.</title>
        <authorList>
            <consortium name="The Broad Institute Genomics Platform"/>
            <consortium name="The Broad Institute Genome Sequencing Center for Infectious Disease"/>
            <person name="Wu L."/>
            <person name="Ma J."/>
        </authorList>
    </citation>
    <scope>NUCLEOTIDE SEQUENCE [LARGE SCALE GENOMIC DNA]</scope>
    <source>
        <strain evidence="3">KCTC 42441</strain>
    </source>
</reference>
<sequence>WQNSLQCCWLRYARRLNSSVRPRMKLLVVLVLLLQASASYSQPAEHCPVLPADSGMTWSYKQGPDFGVCYAVDSSTGKDAFGIYLGYAPKFDPSQGNAIGAGNVGGRKVKWYERSSFYIHSDPAEFSQETVIELDRNGSFAHIWVVATSPQQLTQRLAVLNRLQFR</sequence>
<keyword evidence="1" id="KW-0732">Signal</keyword>
<name>A0ABV7XJ97_9GAMM</name>
<dbReference type="EMBL" id="JBHRYA010000004">
    <property type="protein sequence ID" value="MFC3715956.1"/>
    <property type="molecule type" value="Genomic_DNA"/>
</dbReference>
<dbReference type="RefSeq" id="WP_386743088.1">
    <property type="nucleotide sequence ID" value="NZ_JBHRYA010000004.1"/>
</dbReference>
<keyword evidence="3" id="KW-1185">Reference proteome</keyword>
<evidence type="ECO:0000313" key="2">
    <source>
        <dbReference type="EMBL" id="MFC3715956.1"/>
    </source>
</evidence>
<comment type="caution">
    <text evidence="2">The sequence shown here is derived from an EMBL/GenBank/DDBJ whole genome shotgun (WGS) entry which is preliminary data.</text>
</comment>
<feature type="non-terminal residue" evidence="2">
    <location>
        <position position="1"/>
    </location>
</feature>
<organism evidence="2 3">
    <name type="scientific">Luteimonas soli</name>
    <dbReference type="NCBI Taxonomy" id="1648966"/>
    <lineage>
        <taxon>Bacteria</taxon>
        <taxon>Pseudomonadati</taxon>
        <taxon>Pseudomonadota</taxon>
        <taxon>Gammaproteobacteria</taxon>
        <taxon>Lysobacterales</taxon>
        <taxon>Lysobacteraceae</taxon>
        <taxon>Luteimonas</taxon>
    </lineage>
</organism>
<proteinExistence type="predicted"/>
<dbReference type="Proteomes" id="UP001595705">
    <property type="component" value="Unassembled WGS sequence"/>
</dbReference>
<accession>A0ABV7XJ97</accession>
<feature type="signal peptide" evidence="1">
    <location>
        <begin position="1"/>
        <end position="41"/>
    </location>
</feature>
<feature type="chain" id="PRO_5045219644" evidence="1">
    <location>
        <begin position="42"/>
        <end position="166"/>
    </location>
</feature>
<gene>
    <name evidence="2" type="ORF">ACFONC_07325</name>
</gene>
<evidence type="ECO:0000256" key="1">
    <source>
        <dbReference type="SAM" id="SignalP"/>
    </source>
</evidence>
<evidence type="ECO:0000313" key="3">
    <source>
        <dbReference type="Proteomes" id="UP001595705"/>
    </source>
</evidence>